<dbReference type="PROSITE" id="PS50110">
    <property type="entry name" value="RESPONSE_REGULATORY"/>
    <property type="match status" value="1"/>
</dbReference>
<dbReference type="InterPro" id="IPR002197">
    <property type="entry name" value="HTH_Fis"/>
</dbReference>
<dbReference type="SUPFAM" id="SSF52172">
    <property type="entry name" value="CheY-like"/>
    <property type="match status" value="1"/>
</dbReference>
<dbReference type="SUPFAM" id="SSF46689">
    <property type="entry name" value="Homeodomain-like"/>
    <property type="match status" value="1"/>
</dbReference>
<dbReference type="CDD" id="cd00009">
    <property type="entry name" value="AAA"/>
    <property type="match status" value="1"/>
</dbReference>
<keyword evidence="4" id="KW-0238">DNA-binding</keyword>
<protein>
    <submittedName>
        <fullName evidence="8">Transcriptional regulatory protein ZraR</fullName>
    </submittedName>
</protein>
<dbReference type="PROSITE" id="PS00688">
    <property type="entry name" value="SIGMA54_INTERACT_3"/>
    <property type="match status" value="1"/>
</dbReference>
<dbReference type="EMBL" id="VSSQ01004730">
    <property type="protein sequence ID" value="MPM26423.1"/>
    <property type="molecule type" value="Genomic_DNA"/>
</dbReference>
<dbReference type="SUPFAM" id="SSF52540">
    <property type="entry name" value="P-loop containing nucleoside triphosphate hydrolases"/>
    <property type="match status" value="1"/>
</dbReference>
<dbReference type="SMART" id="SM00448">
    <property type="entry name" value="REC"/>
    <property type="match status" value="1"/>
</dbReference>
<dbReference type="InterPro" id="IPR009057">
    <property type="entry name" value="Homeodomain-like_sf"/>
</dbReference>
<dbReference type="InterPro" id="IPR001789">
    <property type="entry name" value="Sig_transdc_resp-reg_receiver"/>
</dbReference>
<dbReference type="AlphaFoldDB" id="A0A644YIV8"/>
<dbReference type="InterPro" id="IPR011006">
    <property type="entry name" value="CheY-like_superfamily"/>
</dbReference>
<feature type="domain" description="Response regulatory" evidence="7">
    <location>
        <begin position="5"/>
        <end position="119"/>
    </location>
</feature>
<evidence type="ECO:0000259" key="6">
    <source>
        <dbReference type="PROSITE" id="PS50045"/>
    </source>
</evidence>
<evidence type="ECO:0000313" key="8">
    <source>
        <dbReference type="EMBL" id="MPM26423.1"/>
    </source>
</evidence>
<dbReference type="PROSITE" id="PS00676">
    <property type="entry name" value="SIGMA54_INTERACT_2"/>
    <property type="match status" value="1"/>
</dbReference>
<keyword evidence="2" id="KW-0067">ATP-binding</keyword>
<gene>
    <name evidence="8" type="primary">zraR_18</name>
    <name evidence="8" type="ORF">SDC9_72924</name>
</gene>
<dbReference type="Pfam" id="PF00158">
    <property type="entry name" value="Sigma54_activat"/>
    <property type="match status" value="1"/>
</dbReference>
<dbReference type="InterPro" id="IPR025944">
    <property type="entry name" value="Sigma_54_int_dom_CS"/>
</dbReference>
<dbReference type="GO" id="GO:0000160">
    <property type="term" value="P:phosphorelay signal transduction system"/>
    <property type="evidence" value="ECO:0007669"/>
    <property type="project" value="InterPro"/>
</dbReference>
<dbReference type="InterPro" id="IPR027417">
    <property type="entry name" value="P-loop_NTPase"/>
</dbReference>
<organism evidence="8">
    <name type="scientific">bioreactor metagenome</name>
    <dbReference type="NCBI Taxonomy" id="1076179"/>
    <lineage>
        <taxon>unclassified sequences</taxon>
        <taxon>metagenomes</taxon>
        <taxon>ecological metagenomes</taxon>
    </lineage>
</organism>
<dbReference type="InterPro" id="IPR058031">
    <property type="entry name" value="AAA_lid_NorR"/>
</dbReference>
<dbReference type="PANTHER" id="PTHR32071">
    <property type="entry name" value="TRANSCRIPTIONAL REGULATORY PROTEIN"/>
    <property type="match status" value="1"/>
</dbReference>
<dbReference type="Pfam" id="PF25601">
    <property type="entry name" value="AAA_lid_14"/>
    <property type="match status" value="1"/>
</dbReference>
<dbReference type="InterPro" id="IPR002078">
    <property type="entry name" value="Sigma_54_int"/>
</dbReference>
<evidence type="ECO:0000256" key="5">
    <source>
        <dbReference type="ARBA" id="ARBA00023163"/>
    </source>
</evidence>
<dbReference type="GO" id="GO:0006355">
    <property type="term" value="P:regulation of DNA-templated transcription"/>
    <property type="evidence" value="ECO:0007669"/>
    <property type="project" value="InterPro"/>
</dbReference>
<sequence>MLFNRLLIVDDDDNFINVYKKIFTRKKYLVEITNSAKQAIDMIMQDEFDILITDMYMPELNGIDLIKKVKQLSPNIETILVTGNGSIENAVNAIKEGAYTYIQKPIDFEELLFNIKKIQEYKQAKHKNSFKKSESINNDRIFFIGNDPKIITIKKQIQVIANSDSSVLITGESGTGKELVAKAIHDSSCRKNGKLVKVNCSSLSEGIMESELFGHEKGAFTGAIATKIGRFEMADKGTLFLDEIGEISHSIQIKLLRVLQEKEFERVGGNETIKTNFRLVCATNKNLMEEVKNGTFRQDLYYRINVIPVEVAPLRERKSDIATLVEYYSNEFAKELNRNKIAYSIEAMKTLTEYEWPGNIRELKNIVERIVVLSADTNIGAKEVNKYIRKSNTTSHKDNSDNKSYREAKLEFEKEYTIQALENNNWNITKTAEFMGIARKNLQAKIKTLNISTHRP</sequence>
<feature type="domain" description="Sigma-54 factor interaction" evidence="6">
    <location>
        <begin position="143"/>
        <end position="372"/>
    </location>
</feature>
<evidence type="ECO:0000256" key="2">
    <source>
        <dbReference type="ARBA" id="ARBA00022840"/>
    </source>
</evidence>
<keyword evidence="5" id="KW-0804">Transcription</keyword>
<dbReference type="Gene3D" id="3.40.50.2300">
    <property type="match status" value="1"/>
</dbReference>
<dbReference type="Gene3D" id="3.40.50.300">
    <property type="entry name" value="P-loop containing nucleotide triphosphate hydrolases"/>
    <property type="match status" value="1"/>
</dbReference>
<evidence type="ECO:0000259" key="7">
    <source>
        <dbReference type="PROSITE" id="PS50110"/>
    </source>
</evidence>
<keyword evidence="1" id="KW-0547">Nucleotide-binding</keyword>
<accession>A0A644YIV8</accession>
<dbReference type="SMART" id="SM00382">
    <property type="entry name" value="AAA"/>
    <property type="match status" value="1"/>
</dbReference>
<reference evidence="8" key="1">
    <citation type="submission" date="2019-08" db="EMBL/GenBank/DDBJ databases">
        <authorList>
            <person name="Kucharzyk K."/>
            <person name="Murdoch R.W."/>
            <person name="Higgins S."/>
            <person name="Loffler F."/>
        </authorList>
    </citation>
    <scope>NUCLEOTIDE SEQUENCE</scope>
</reference>
<dbReference type="PRINTS" id="PR01590">
    <property type="entry name" value="HTHFIS"/>
</dbReference>
<evidence type="ECO:0000256" key="3">
    <source>
        <dbReference type="ARBA" id="ARBA00023015"/>
    </source>
</evidence>
<dbReference type="PROSITE" id="PS50045">
    <property type="entry name" value="SIGMA54_INTERACT_4"/>
    <property type="match status" value="1"/>
</dbReference>
<comment type="caution">
    <text evidence="8">The sequence shown here is derived from an EMBL/GenBank/DDBJ whole genome shotgun (WGS) entry which is preliminary data.</text>
</comment>
<dbReference type="Pfam" id="PF02954">
    <property type="entry name" value="HTH_8"/>
    <property type="match status" value="1"/>
</dbReference>
<dbReference type="Gene3D" id="1.10.10.60">
    <property type="entry name" value="Homeodomain-like"/>
    <property type="match status" value="1"/>
</dbReference>
<name>A0A644YIV8_9ZZZZ</name>
<dbReference type="Pfam" id="PF00072">
    <property type="entry name" value="Response_reg"/>
    <property type="match status" value="1"/>
</dbReference>
<evidence type="ECO:0000256" key="4">
    <source>
        <dbReference type="ARBA" id="ARBA00023125"/>
    </source>
</evidence>
<dbReference type="InterPro" id="IPR003593">
    <property type="entry name" value="AAA+_ATPase"/>
</dbReference>
<evidence type="ECO:0000256" key="1">
    <source>
        <dbReference type="ARBA" id="ARBA00022741"/>
    </source>
</evidence>
<dbReference type="Gene3D" id="1.10.8.60">
    <property type="match status" value="1"/>
</dbReference>
<proteinExistence type="predicted"/>
<dbReference type="GO" id="GO:0005524">
    <property type="term" value="F:ATP binding"/>
    <property type="evidence" value="ECO:0007669"/>
    <property type="project" value="UniProtKB-KW"/>
</dbReference>
<dbReference type="PROSITE" id="PS00675">
    <property type="entry name" value="SIGMA54_INTERACT_1"/>
    <property type="match status" value="1"/>
</dbReference>
<dbReference type="InterPro" id="IPR025943">
    <property type="entry name" value="Sigma_54_int_dom_ATP-bd_2"/>
</dbReference>
<keyword evidence="3" id="KW-0805">Transcription regulation</keyword>
<dbReference type="InterPro" id="IPR025662">
    <property type="entry name" value="Sigma_54_int_dom_ATP-bd_1"/>
</dbReference>
<dbReference type="FunFam" id="3.40.50.300:FF:000006">
    <property type="entry name" value="DNA-binding transcriptional regulator NtrC"/>
    <property type="match status" value="1"/>
</dbReference>
<dbReference type="GO" id="GO:0043565">
    <property type="term" value="F:sequence-specific DNA binding"/>
    <property type="evidence" value="ECO:0007669"/>
    <property type="project" value="InterPro"/>
</dbReference>